<dbReference type="Proteomes" id="UP000016935">
    <property type="component" value="Unassembled WGS sequence"/>
</dbReference>
<dbReference type="GO" id="GO:0016747">
    <property type="term" value="F:acyltransferase activity, transferring groups other than amino-acyl groups"/>
    <property type="evidence" value="ECO:0007669"/>
    <property type="project" value="InterPro"/>
</dbReference>
<evidence type="ECO:0000313" key="3">
    <source>
        <dbReference type="Proteomes" id="UP000016935"/>
    </source>
</evidence>
<dbReference type="PANTHER" id="PTHR42791">
    <property type="entry name" value="GNAT FAMILY ACETYLTRANSFERASE"/>
    <property type="match status" value="1"/>
</dbReference>
<dbReference type="Pfam" id="PF13508">
    <property type="entry name" value="Acetyltransf_7"/>
    <property type="match status" value="1"/>
</dbReference>
<sequence>MGFVVLPALTPDVSAVYDVYFAAFKNNAVTRALFPSATEADLTDPNSEFRKGHTAHVVDWSKTSQTQYTLKCVDTETNRIVGMALFDVYITPSDWKRGELSWLQGKEREQAEALISPLWEAREKLWMNEKYIYAHVMAVHPDFQRKGVGQLIFDYGTTISRQTGLPVYVESSKEGIKFYEKVGCKRLKETLRRVTNTDRPVNGDDAKSDDELPLFVWLPEGGEKMLPEAVELALD</sequence>
<dbReference type="SUPFAM" id="SSF55729">
    <property type="entry name" value="Acyl-CoA N-acyltransferases (Nat)"/>
    <property type="match status" value="1"/>
</dbReference>
<gene>
    <name evidence="2" type="ORF">SETTUDRAFT_178071</name>
</gene>
<dbReference type="GeneID" id="19401580"/>
<dbReference type="InterPro" id="IPR000182">
    <property type="entry name" value="GNAT_dom"/>
</dbReference>
<keyword evidence="3" id="KW-1185">Reference proteome</keyword>
<reference evidence="2 3" key="2">
    <citation type="journal article" date="2013" name="PLoS Genet.">
        <title>Comparative genome structure, secondary metabolite, and effector coding capacity across Cochliobolus pathogens.</title>
        <authorList>
            <person name="Condon B.J."/>
            <person name="Leng Y."/>
            <person name="Wu D."/>
            <person name="Bushley K.E."/>
            <person name="Ohm R.A."/>
            <person name="Otillar R."/>
            <person name="Martin J."/>
            <person name="Schackwitz W."/>
            <person name="Grimwood J."/>
            <person name="MohdZainudin N."/>
            <person name="Xue C."/>
            <person name="Wang R."/>
            <person name="Manning V.A."/>
            <person name="Dhillon B."/>
            <person name="Tu Z.J."/>
            <person name="Steffenson B.J."/>
            <person name="Salamov A."/>
            <person name="Sun H."/>
            <person name="Lowry S."/>
            <person name="LaButti K."/>
            <person name="Han J."/>
            <person name="Copeland A."/>
            <person name="Lindquist E."/>
            <person name="Barry K."/>
            <person name="Schmutz J."/>
            <person name="Baker S.E."/>
            <person name="Ciuffetti L.M."/>
            <person name="Grigoriev I.V."/>
            <person name="Zhong S."/>
            <person name="Turgeon B.G."/>
        </authorList>
    </citation>
    <scope>NUCLEOTIDE SEQUENCE [LARGE SCALE GENOMIC DNA]</scope>
    <source>
        <strain evidence="3">28A</strain>
    </source>
</reference>
<dbReference type="AlphaFoldDB" id="R0J4A4"/>
<dbReference type="CDD" id="cd04301">
    <property type="entry name" value="NAT_SF"/>
    <property type="match status" value="1"/>
</dbReference>
<protein>
    <recommendedName>
        <fullName evidence="1">N-acetyltransferase domain-containing protein</fullName>
    </recommendedName>
</protein>
<reference evidence="2 3" key="1">
    <citation type="journal article" date="2012" name="PLoS Pathog.">
        <title>Diverse lifestyles and strategies of plant pathogenesis encoded in the genomes of eighteen Dothideomycetes fungi.</title>
        <authorList>
            <person name="Ohm R.A."/>
            <person name="Feau N."/>
            <person name="Henrissat B."/>
            <person name="Schoch C.L."/>
            <person name="Horwitz B.A."/>
            <person name="Barry K.W."/>
            <person name="Condon B.J."/>
            <person name="Copeland A.C."/>
            <person name="Dhillon B."/>
            <person name="Glaser F."/>
            <person name="Hesse C.N."/>
            <person name="Kosti I."/>
            <person name="LaButti K."/>
            <person name="Lindquist E.A."/>
            <person name="Lucas S."/>
            <person name="Salamov A.A."/>
            <person name="Bradshaw R.E."/>
            <person name="Ciuffetti L."/>
            <person name="Hamelin R.C."/>
            <person name="Kema G.H.J."/>
            <person name="Lawrence C."/>
            <person name="Scott J.A."/>
            <person name="Spatafora J.W."/>
            <person name="Turgeon B.G."/>
            <person name="de Wit P.J.G.M."/>
            <person name="Zhong S."/>
            <person name="Goodwin S.B."/>
            <person name="Grigoriev I.V."/>
        </authorList>
    </citation>
    <scope>NUCLEOTIDE SEQUENCE [LARGE SCALE GENOMIC DNA]</scope>
    <source>
        <strain evidence="3">28A</strain>
    </source>
</reference>
<evidence type="ECO:0000259" key="1">
    <source>
        <dbReference type="Pfam" id="PF13508"/>
    </source>
</evidence>
<dbReference type="STRING" id="671987.R0J4A4"/>
<accession>R0J4A4</accession>
<dbReference type="OrthoDB" id="2115692at2759"/>
<dbReference type="RefSeq" id="XP_008020730.1">
    <property type="nucleotide sequence ID" value="XM_008022539.1"/>
</dbReference>
<evidence type="ECO:0000313" key="2">
    <source>
        <dbReference type="EMBL" id="EOA91571.1"/>
    </source>
</evidence>
<dbReference type="Gene3D" id="3.40.630.30">
    <property type="match status" value="1"/>
</dbReference>
<dbReference type="InterPro" id="IPR052523">
    <property type="entry name" value="Trichothecene_AcTrans"/>
</dbReference>
<feature type="domain" description="N-acetyltransferase" evidence="1">
    <location>
        <begin position="132"/>
        <end position="183"/>
    </location>
</feature>
<dbReference type="PANTHER" id="PTHR42791:SF17">
    <property type="entry name" value="ACETYLTRANSFERASE, GNAT FAMILY FAMILY (AFU_ORTHOLOGUE AFUA_8G05690)"/>
    <property type="match status" value="1"/>
</dbReference>
<dbReference type="InterPro" id="IPR016181">
    <property type="entry name" value="Acyl_CoA_acyltransferase"/>
</dbReference>
<dbReference type="HOGENOM" id="CLU_060131_0_0_1"/>
<dbReference type="eggNOG" id="ENOG502SJ2E">
    <property type="taxonomic scope" value="Eukaryota"/>
</dbReference>
<organism evidence="2 3">
    <name type="scientific">Exserohilum turcicum (strain 28A)</name>
    <name type="common">Northern leaf blight fungus</name>
    <name type="synonym">Setosphaeria turcica</name>
    <dbReference type="NCBI Taxonomy" id="671987"/>
    <lineage>
        <taxon>Eukaryota</taxon>
        <taxon>Fungi</taxon>
        <taxon>Dikarya</taxon>
        <taxon>Ascomycota</taxon>
        <taxon>Pezizomycotina</taxon>
        <taxon>Dothideomycetes</taxon>
        <taxon>Pleosporomycetidae</taxon>
        <taxon>Pleosporales</taxon>
        <taxon>Pleosporineae</taxon>
        <taxon>Pleosporaceae</taxon>
        <taxon>Exserohilum</taxon>
    </lineage>
</organism>
<name>R0J4A4_EXST2</name>
<proteinExistence type="predicted"/>
<dbReference type="EMBL" id="KB908481">
    <property type="protein sequence ID" value="EOA91571.1"/>
    <property type="molecule type" value="Genomic_DNA"/>
</dbReference>